<dbReference type="Pfam" id="PF05227">
    <property type="entry name" value="CHASE3"/>
    <property type="match status" value="1"/>
</dbReference>
<keyword evidence="10" id="KW-1185">Reference proteome</keyword>
<accession>A0A4Y6RBW0</accession>
<dbReference type="CDD" id="cd06225">
    <property type="entry name" value="HAMP"/>
    <property type="match status" value="1"/>
</dbReference>
<feature type="domain" description="HAMP" evidence="8">
    <location>
        <begin position="214"/>
        <end position="266"/>
    </location>
</feature>
<dbReference type="Proteomes" id="UP000316665">
    <property type="component" value="Chromosome"/>
</dbReference>
<dbReference type="PROSITE" id="PS50111">
    <property type="entry name" value="CHEMOTAXIS_TRANSDUC_2"/>
    <property type="match status" value="1"/>
</dbReference>
<evidence type="ECO:0000256" key="1">
    <source>
        <dbReference type="ARBA" id="ARBA00004370"/>
    </source>
</evidence>
<dbReference type="EMBL" id="CP041185">
    <property type="protein sequence ID" value="QDG69947.1"/>
    <property type="molecule type" value="Genomic_DNA"/>
</dbReference>
<feature type="coiled-coil region" evidence="5">
    <location>
        <begin position="471"/>
        <end position="509"/>
    </location>
</feature>
<dbReference type="InterPro" id="IPR004090">
    <property type="entry name" value="Chemotax_Me-accpt_rcpt"/>
</dbReference>
<dbReference type="CDD" id="cd11386">
    <property type="entry name" value="MCP_signal"/>
    <property type="match status" value="1"/>
</dbReference>
<dbReference type="CDD" id="cd19410">
    <property type="entry name" value="HK9-like_sensor"/>
    <property type="match status" value="1"/>
</dbReference>
<evidence type="ECO:0000256" key="2">
    <source>
        <dbReference type="ARBA" id="ARBA00022481"/>
    </source>
</evidence>
<sequence>MALSNLKIGTRLYLAFGAVIALLAILVASAQANFSRLGEANGLNIHTYEVMGEANALLESLINIETGERGFALTGKDSSLEPLASGQRGFAEHLQKIRALTADNPAQLARLKALEGAQQQWLATAINPVIALRRAAAVDGSLDAVVAAEQAGKGKAAMDAMRILLADIGKTESMLLGQRGQEAAALQSRTTWVLLGGGVIAALLACMLAILLTRNITRPLVEAVALAQRVAQGDLSSDIVVRSQDETGQLMAALRDMNTALVGIVGEVRGGTDTIATASAQIAVGTMDLSSRTEQQASSLEETASSMEELTAAVKQNADNALAARSLASAASSVAVKGGAVVSEVVQTMGSINDSSRKIADIIGVIDGIAFQTNILALNAAVEAARAGEQGRGFAVVATEVRNLAQRSASAAKEIKGLIDDSVEKVGAGSKLVDQAGATMQEVVDSVQRLSAIIGEITDASEEQRLGIEQVNEAISQMDQVTQQNAALVEEAAAAANAMQDQAAQLSHAVQVFRLKDAPPATQAGAAGAAGHRPLALTMRG</sequence>
<dbReference type="GO" id="GO:0005886">
    <property type="term" value="C:plasma membrane"/>
    <property type="evidence" value="ECO:0007669"/>
    <property type="project" value="TreeGrafter"/>
</dbReference>
<organism evidence="9 10">
    <name type="scientific">Janthinobacterium tructae</name>
    <dbReference type="NCBI Taxonomy" id="2590869"/>
    <lineage>
        <taxon>Bacteria</taxon>
        <taxon>Pseudomonadati</taxon>
        <taxon>Pseudomonadota</taxon>
        <taxon>Betaproteobacteria</taxon>
        <taxon>Burkholderiales</taxon>
        <taxon>Oxalobacteraceae</taxon>
        <taxon>Janthinobacterium</taxon>
    </lineage>
</organism>
<dbReference type="SUPFAM" id="SSF58104">
    <property type="entry name" value="Methyl-accepting chemotaxis protein (MCP) signaling domain"/>
    <property type="match status" value="1"/>
</dbReference>
<evidence type="ECO:0000256" key="5">
    <source>
        <dbReference type="SAM" id="Coils"/>
    </source>
</evidence>
<dbReference type="OrthoDB" id="8576332at2"/>
<keyword evidence="6" id="KW-0472">Membrane</keyword>
<comment type="subcellular location">
    <subcellularLocation>
        <location evidence="1">Membrane</location>
    </subcellularLocation>
</comment>
<evidence type="ECO:0000256" key="3">
    <source>
        <dbReference type="ARBA" id="ARBA00029447"/>
    </source>
</evidence>
<dbReference type="Gene3D" id="1.10.287.950">
    <property type="entry name" value="Methyl-accepting chemotaxis protein"/>
    <property type="match status" value="1"/>
</dbReference>
<feature type="domain" description="Methyl-accepting transducer" evidence="7">
    <location>
        <begin position="271"/>
        <end position="500"/>
    </location>
</feature>
<keyword evidence="6" id="KW-1133">Transmembrane helix</keyword>
<dbReference type="RefSeq" id="WP_141169393.1">
    <property type="nucleotide sequence ID" value="NZ_CP041185.1"/>
</dbReference>
<evidence type="ECO:0000256" key="4">
    <source>
        <dbReference type="PROSITE-ProRule" id="PRU00284"/>
    </source>
</evidence>
<keyword evidence="6" id="KW-0812">Transmembrane</keyword>
<evidence type="ECO:0000256" key="6">
    <source>
        <dbReference type="SAM" id="Phobius"/>
    </source>
</evidence>
<reference evidence="9 10" key="1">
    <citation type="submission" date="2019-06" db="EMBL/GenBank/DDBJ databases">
        <title>Complete genome sequence of Janthinobacterium sp. SNU WT3 isolated from diseased rainbow trout.</title>
        <authorList>
            <person name="Oh W.T."/>
            <person name="Park S.C."/>
        </authorList>
    </citation>
    <scope>NUCLEOTIDE SEQUENCE [LARGE SCALE GENOMIC DNA]</scope>
    <source>
        <strain evidence="9 10">SNU WT3</strain>
    </source>
</reference>
<dbReference type="InterPro" id="IPR004089">
    <property type="entry name" value="MCPsignal_dom"/>
</dbReference>
<dbReference type="GO" id="GO:0004888">
    <property type="term" value="F:transmembrane signaling receptor activity"/>
    <property type="evidence" value="ECO:0007669"/>
    <property type="project" value="InterPro"/>
</dbReference>
<dbReference type="KEGG" id="jas:FJQ89_05560"/>
<dbReference type="FunFam" id="1.10.287.950:FF:000001">
    <property type="entry name" value="Methyl-accepting chemotaxis sensory transducer"/>
    <property type="match status" value="1"/>
</dbReference>
<evidence type="ECO:0000259" key="7">
    <source>
        <dbReference type="PROSITE" id="PS50111"/>
    </source>
</evidence>
<keyword evidence="4" id="KW-0807">Transducer</keyword>
<dbReference type="SMART" id="SM00304">
    <property type="entry name" value="HAMP"/>
    <property type="match status" value="1"/>
</dbReference>
<feature type="transmembrane region" description="Helical" evidence="6">
    <location>
        <begin position="192"/>
        <end position="212"/>
    </location>
</feature>
<dbReference type="PANTHER" id="PTHR43531:SF14">
    <property type="entry name" value="METHYL-ACCEPTING CHEMOTAXIS PROTEIN I-RELATED"/>
    <property type="match status" value="1"/>
</dbReference>
<name>A0A4Y6RBW0_9BURK</name>
<gene>
    <name evidence="9" type="ORF">FJQ89_05560</name>
</gene>
<comment type="similarity">
    <text evidence="3">Belongs to the methyl-accepting chemotaxis (MCP) protein family.</text>
</comment>
<dbReference type="InterPro" id="IPR007891">
    <property type="entry name" value="CHASE3"/>
</dbReference>
<dbReference type="GO" id="GO:0007165">
    <property type="term" value="P:signal transduction"/>
    <property type="evidence" value="ECO:0007669"/>
    <property type="project" value="UniProtKB-KW"/>
</dbReference>
<keyword evidence="2" id="KW-0488">Methylation</keyword>
<proteinExistence type="inferred from homology"/>
<dbReference type="Pfam" id="PF00672">
    <property type="entry name" value="HAMP"/>
    <property type="match status" value="1"/>
</dbReference>
<evidence type="ECO:0000313" key="10">
    <source>
        <dbReference type="Proteomes" id="UP000316665"/>
    </source>
</evidence>
<dbReference type="Pfam" id="PF00015">
    <property type="entry name" value="MCPsignal"/>
    <property type="match status" value="1"/>
</dbReference>
<dbReference type="SMART" id="SM00283">
    <property type="entry name" value="MA"/>
    <property type="match status" value="1"/>
</dbReference>
<dbReference type="PROSITE" id="PS50885">
    <property type="entry name" value="HAMP"/>
    <property type="match status" value="1"/>
</dbReference>
<dbReference type="AlphaFoldDB" id="A0A4Y6RBW0"/>
<protein>
    <submittedName>
        <fullName evidence="9">HAMP domain-containing protein</fullName>
    </submittedName>
</protein>
<dbReference type="PRINTS" id="PR00260">
    <property type="entry name" value="CHEMTRNSDUCR"/>
</dbReference>
<evidence type="ECO:0000313" key="9">
    <source>
        <dbReference type="EMBL" id="QDG69947.1"/>
    </source>
</evidence>
<dbReference type="InterPro" id="IPR051310">
    <property type="entry name" value="MCP_chemotaxis"/>
</dbReference>
<dbReference type="PANTHER" id="PTHR43531">
    <property type="entry name" value="PROTEIN ICFG"/>
    <property type="match status" value="1"/>
</dbReference>
<evidence type="ECO:0000259" key="8">
    <source>
        <dbReference type="PROSITE" id="PS50885"/>
    </source>
</evidence>
<dbReference type="GO" id="GO:0006935">
    <property type="term" value="P:chemotaxis"/>
    <property type="evidence" value="ECO:0007669"/>
    <property type="project" value="InterPro"/>
</dbReference>
<dbReference type="InterPro" id="IPR003660">
    <property type="entry name" value="HAMP_dom"/>
</dbReference>
<keyword evidence="5" id="KW-0175">Coiled coil</keyword>